<dbReference type="STRING" id="1379.HMPREF3186_01488"/>
<proteinExistence type="predicted"/>
<comment type="caution">
    <text evidence="1">The sequence shown here is derived from an EMBL/GenBank/DDBJ whole genome shotgun (WGS) entry which is preliminary data.</text>
</comment>
<reference evidence="2" key="1">
    <citation type="submission" date="2016-01" db="EMBL/GenBank/DDBJ databases">
        <authorList>
            <person name="Mitreva M."/>
            <person name="Pepin K.H."/>
            <person name="Mihindukulasuriya K.A."/>
            <person name="Fulton R."/>
            <person name="Fronick C."/>
            <person name="O'Laughlin M."/>
            <person name="Miner T."/>
            <person name="Herter B."/>
            <person name="Rosa B.A."/>
            <person name="Cordes M."/>
            <person name="Tomlinson C."/>
            <person name="Wollam A."/>
            <person name="Palsikar V.B."/>
            <person name="Mardis E.R."/>
            <person name="Wilson R.K."/>
        </authorList>
    </citation>
    <scope>NUCLEOTIDE SEQUENCE [LARGE SCALE GENOMIC DNA]</scope>
    <source>
        <strain evidence="2">DNF01167</strain>
    </source>
</reference>
<organism evidence="1 2">
    <name type="scientific">Gemella haemolysans</name>
    <dbReference type="NCBI Taxonomy" id="1379"/>
    <lineage>
        <taxon>Bacteria</taxon>
        <taxon>Bacillati</taxon>
        <taxon>Bacillota</taxon>
        <taxon>Bacilli</taxon>
        <taxon>Bacillales</taxon>
        <taxon>Gemellaceae</taxon>
        <taxon>Gemella</taxon>
    </lineage>
</organism>
<dbReference type="AlphaFoldDB" id="A0A133ZS51"/>
<protein>
    <submittedName>
        <fullName evidence="1">Uncharacterized protein</fullName>
    </submittedName>
</protein>
<accession>A0A133ZS51</accession>
<evidence type="ECO:0000313" key="2">
    <source>
        <dbReference type="Proteomes" id="UP000070355"/>
    </source>
</evidence>
<sequence length="39" mass="4885">MFLRDSKYRNYKKYIDEFSEKVISQILIIRDERNSRSIE</sequence>
<name>A0A133ZS51_9BACL</name>
<gene>
    <name evidence="1" type="ORF">HMPREF3186_01488</name>
</gene>
<evidence type="ECO:0000313" key="1">
    <source>
        <dbReference type="EMBL" id="KXB58250.1"/>
    </source>
</evidence>
<dbReference type="EMBL" id="LSDC01000101">
    <property type="protein sequence ID" value="KXB58250.1"/>
    <property type="molecule type" value="Genomic_DNA"/>
</dbReference>
<dbReference type="Proteomes" id="UP000070355">
    <property type="component" value="Unassembled WGS sequence"/>
</dbReference>
<dbReference type="PATRIC" id="fig|1379.3.peg.1474"/>